<organism evidence="2 3">
    <name type="scientific">Marchantia polymorpha</name>
    <name type="common">Common liverwort</name>
    <name type="synonym">Marchantia aquatica</name>
    <dbReference type="NCBI Taxonomy" id="3197"/>
    <lineage>
        <taxon>Eukaryota</taxon>
        <taxon>Viridiplantae</taxon>
        <taxon>Streptophyta</taxon>
        <taxon>Embryophyta</taxon>
        <taxon>Marchantiophyta</taxon>
        <taxon>Marchantiopsida</taxon>
        <taxon>Marchantiidae</taxon>
        <taxon>Marchantiales</taxon>
        <taxon>Marchantiaceae</taxon>
        <taxon>Marchantia</taxon>
    </lineage>
</organism>
<gene>
    <name evidence="2" type="ORF">MARPO_0127s0030</name>
</gene>
<keyword evidence="3" id="KW-1185">Reference proteome</keyword>
<evidence type="ECO:0000313" key="2">
    <source>
        <dbReference type="EMBL" id="PTQ30247.1"/>
    </source>
</evidence>
<feature type="compositionally biased region" description="Polar residues" evidence="1">
    <location>
        <begin position="1"/>
        <end position="12"/>
    </location>
</feature>
<protein>
    <submittedName>
        <fullName evidence="2">Uncharacterized protein</fullName>
    </submittedName>
</protein>
<feature type="region of interest" description="Disordered" evidence="1">
    <location>
        <begin position="1"/>
        <end position="44"/>
    </location>
</feature>
<dbReference type="AlphaFoldDB" id="A0A2R6W8S2"/>
<dbReference type="Gramene" id="Mp5g07550.1">
    <property type="protein sequence ID" value="Mp5g07550.1.cds1"/>
    <property type="gene ID" value="Mp5g07550"/>
</dbReference>
<reference evidence="3" key="1">
    <citation type="journal article" date="2017" name="Cell">
        <title>Insights into land plant evolution garnered from the Marchantia polymorpha genome.</title>
        <authorList>
            <person name="Bowman J.L."/>
            <person name="Kohchi T."/>
            <person name="Yamato K.T."/>
            <person name="Jenkins J."/>
            <person name="Shu S."/>
            <person name="Ishizaki K."/>
            <person name="Yamaoka S."/>
            <person name="Nishihama R."/>
            <person name="Nakamura Y."/>
            <person name="Berger F."/>
            <person name="Adam C."/>
            <person name="Aki S.S."/>
            <person name="Althoff F."/>
            <person name="Araki T."/>
            <person name="Arteaga-Vazquez M.A."/>
            <person name="Balasubrmanian S."/>
            <person name="Barry K."/>
            <person name="Bauer D."/>
            <person name="Boehm C.R."/>
            <person name="Briginshaw L."/>
            <person name="Caballero-Perez J."/>
            <person name="Catarino B."/>
            <person name="Chen F."/>
            <person name="Chiyoda S."/>
            <person name="Chovatia M."/>
            <person name="Davies K.M."/>
            <person name="Delmans M."/>
            <person name="Demura T."/>
            <person name="Dierschke T."/>
            <person name="Dolan L."/>
            <person name="Dorantes-Acosta A.E."/>
            <person name="Eklund D.M."/>
            <person name="Florent S.N."/>
            <person name="Flores-Sandoval E."/>
            <person name="Fujiyama A."/>
            <person name="Fukuzawa H."/>
            <person name="Galik B."/>
            <person name="Grimanelli D."/>
            <person name="Grimwood J."/>
            <person name="Grossniklaus U."/>
            <person name="Hamada T."/>
            <person name="Haseloff J."/>
            <person name="Hetherington A.J."/>
            <person name="Higo A."/>
            <person name="Hirakawa Y."/>
            <person name="Hundley H.N."/>
            <person name="Ikeda Y."/>
            <person name="Inoue K."/>
            <person name="Inoue S.I."/>
            <person name="Ishida S."/>
            <person name="Jia Q."/>
            <person name="Kakita M."/>
            <person name="Kanazawa T."/>
            <person name="Kawai Y."/>
            <person name="Kawashima T."/>
            <person name="Kennedy M."/>
            <person name="Kinose K."/>
            <person name="Kinoshita T."/>
            <person name="Kohara Y."/>
            <person name="Koide E."/>
            <person name="Komatsu K."/>
            <person name="Kopischke S."/>
            <person name="Kubo M."/>
            <person name="Kyozuka J."/>
            <person name="Lagercrantz U."/>
            <person name="Lin S.S."/>
            <person name="Lindquist E."/>
            <person name="Lipzen A.M."/>
            <person name="Lu C.W."/>
            <person name="De Luna E."/>
            <person name="Martienssen R.A."/>
            <person name="Minamino N."/>
            <person name="Mizutani M."/>
            <person name="Mizutani M."/>
            <person name="Mochizuki N."/>
            <person name="Monte I."/>
            <person name="Mosher R."/>
            <person name="Nagasaki H."/>
            <person name="Nakagami H."/>
            <person name="Naramoto S."/>
            <person name="Nishitani K."/>
            <person name="Ohtani M."/>
            <person name="Okamoto T."/>
            <person name="Okumura M."/>
            <person name="Phillips J."/>
            <person name="Pollak B."/>
            <person name="Reinders A."/>
            <person name="Rovekamp M."/>
            <person name="Sano R."/>
            <person name="Sawa S."/>
            <person name="Schmid M.W."/>
            <person name="Shirakawa M."/>
            <person name="Solano R."/>
            <person name="Spunde A."/>
            <person name="Suetsugu N."/>
            <person name="Sugano S."/>
            <person name="Sugiyama A."/>
            <person name="Sun R."/>
            <person name="Suzuki Y."/>
            <person name="Takenaka M."/>
            <person name="Takezawa D."/>
            <person name="Tomogane H."/>
            <person name="Tsuzuki M."/>
            <person name="Ueda T."/>
            <person name="Umeda M."/>
            <person name="Ward J.M."/>
            <person name="Watanabe Y."/>
            <person name="Yazaki K."/>
            <person name="Yokoyama R."/>
            <person name="Yoshitake Y."/>
            <person name="Yotsui I."/>
            <person name="Zachgo S."/>
            <person name="Schmutz J."/>
        </authorList>
    </citation>
    <scope>NUCLEOTIDE SEQUENCE [LARGE SCALE GENOMIC DNA]</scope>
    <source>
        <strain evidence="3">Tak-1</strain>
    </source>
</reference>
<accession>A0A2R6W8S2</accession>
<name>A0A2R6W8S2_MARPO</name>
<proteinExistence type="predicted"/>
<dbReference type="EMBL" id="KZ772799">
    <property type="protein sequence ID" value="PTQ30247.1"/>
    <property type="molecule type" value="Genomic_DNA"/>
</dbReference>
<evidence type="ECO:0000313" key="3">
    <source>
        <dbReference type="Proteomes" id="UP000244005"/>
    </source>
</evidence>
<feature type="region of interest" description="Disordered" evidence="1">
    <location>
        <begin position="127"/>
        <end position="150"/>
    </location>
</feature>
<evidence type="ECO:0000256" key="1">
    <source>
        <dbReference type="SAM" id="MobiDB-lite"/>
    </source>
</evidence>
<dbReference type="Proteomes" id="UP000244005">
    <property type="component" value="Unassembled WGS sequence"/>
</dbReference>
<sequence length="167" mass="18642">MESLHSSRSPQSFRLRFELRKGRSKSVRSPRAMGAGGASRDEKNRGLDFEVIRGASFDVIRSSGGKVASLLNLIKQQQHLQLQLQQQLSSSQSHISCKRGQLSFQQIRARRLRSLFALAQHFDDKSAAAGMGHPQSISSQFRRSSEEEGGCQLETKLSRLMINEASQ</sequence>